<organism evidence="2 3">
    <name type="scientific">Homarus americanus</name>
    <name type="common">American lobster</name>
    <dbReference type="NCBI Taxonomy" id="6706"/>
    <lineage>
        <taxon>Eukaryota</taxon>
        <taxon>Metazoa</taxon>
        <taxon>Ecdysozoa</taxon>
        <taxon>Arthropoda</taxon>
        <taxon>Crustacea</taxon>
        <taxon>Multicrustacea</taxon>
        <taxon>Malacostraca</taxon>
        <taxon>Eumalacostraca</taxon>
        <taxon>Eucarida</taxon>
        <taxon>Decapoda</taxon>
        <taxon>Pleocyemata</taxon>
        <taxon>Astacidea</taxon>
        <taxon>Nephropoidea</taxon>
        <taxon>Nephropidae</taxon>
        <taxon>Homarus</taxon>
    </lineage>
</organism>
<proteinExistence type="predicted"/>
<reference evidence="2" key="1">
    <citation type="journal article" date="2021" name="Sci. Adv.">
        <title>The American lobster genome reveals insights on longevity, neural, and immune adaptations.</title>
        <authorList>
            <person name="Polinski J.M."/>
            <person name="Zimin A.V."/>
            <person name="Clark K.F."/>
            <person name="Kohn A.B."/>
            <person name="Sadowski N."/>
            <person name="Timp W."/>
            <person name="Ptitsyn A."/>
            <person name="Khanna P."/>
            <person name="Romanova D.Y."/>
            <person name="Williams P."/>
            <person name="Greenwood S.J."/>
            <person name="Moroz L.L."/>
            <person name="Walt D.R."/>
            <person name="Bodnar A.G."/>
        </authorList>
    </citation>
    <scope>NUCLEOTIDE SEQUENCE</scope>
    <source>
        <strain evidence="2">GMGI-L3</strain>
    </source>
</reference>
<dbReference type="SUPFAM" id="SSF56801">
    <property type="entry name" value="Acetyl-CoA synthetase-like"/>
    <property type="match status" value="1"/>
</dbReference>
<dbReference type="AlphaFoldDB" id="A0A8J5N1U4"/>
<evidence type="ECO:0000256" key="1">
    <source>
        <dbReference type="SAM" id="MobiDB-lite"/>
    </source>
</evidence>
<protein>
    <submittedName>
        <fullName evidence="2">Putative 4-coumarate--CoA ligase-like 5-like</fullName>
    </submittedName>
</protein>
<dbReference type="GO" id="GO:0016874">
    <property type="term" value="F:ligase activity"/>
    <property type="evidence" value="ECO:0007669"/>
    <property type="project" value="UniProtKB-KW"/>
</dbReference>
<feature type="non-terminal residue" evidence="2">
    <location>
        <position position="1"/>
    </location>
</feature>
<name>A0A8J5N1U4_HOMAM</name>
<dbReference type="Proteomes" id="UP000747542">
    <property type="component" value="Unassembled WGS sequence"/>
</dbReference>
<dbReference type="Gene3D" id="3.40.50.12780">
    <property type="entry name" value="N-terminal domain of ligase-like"/>
    <property type="match status" value="1"/>
</dbReference>
<sequence>MSGQQQQQQDGGSRRSTEPRILEWDGPGPLPAIPNINYAVFMLESMAAYGDAVAVEDADTRQHWKYSELCSAVPRVSGGLAKAGVTRGEELVHVLNVSEARWAVVHPDVAPAAEAAFSLLPHGTLKKMWVLGNDSTRPCIAHLMTHDPVPPSTK</sequence>
<dbReference type="EMBL" id="JAHLQT010011937">
    <property type="protein sequence ID" value="KAG7171700.1"/>
    <property type="molecule type" value="Genomic_DNA"/>
</dbReference>
<keyword evidence="3" id="KW-1185">Reference proteome</keyword>
<evidence type="ECO:0000313" key="2">
    <source>
        <dbReference type="EMBL" id="KAG7171700.1"/>
    </source>
</evidence>
<feature type="region of interest" description="Disordered" evidence="1">
    <location>
        <begin position="1"/>
        <end position="26"/>
    </location>
</feature>
<dbReference type="InterPro" id="IPR042099">
    <property type="entry name" value="ANL_N_sf"/>
</dbReference>
<comment type="caution">
    <text evidence="2">The sequence shown here is derived from an EMBL/GenBank/DDBJ whole genome shotgun (WGS) entry which is preliminary data.</text>
</comment>
<feature type="compositionally biased region" description="Basic and acidic residues" evidence="1">
    <location>
        <begin position="12"/>
        <end position="23"/>
    </location>
</feature>
<accession>A0A8J5N1U4</accession>
<evidence type="ECO:0000313" key="3">
    <source>
        <dbReference type="Proteomes" id="UP000747542"/>
    </source>
</evidence>
<gene>
    <name evidence="2" type="ORF">Hamer_G028107</name>
</gene>
<keyword evidence="2" id="KW-0436">Ligase</keyword>